<keyword evidence="6" id="KW-1185">Reference proteome</keyword>
<dbReference type="Gene3D" id="3.40.462.10">
    <property type="entry name" value="FAD-linked oxidases, C-terminal domain"/>
    <property type="match status" value="1"/>
</dbReference>
<evidence type="ECO:0000256" key="3">
    <source>
        <dbReference type="ARBA" id="ARBA00023002"/>
    </source>
</evidence>
<evidence type="ECO:0000313" key="6">
    <source>
        <dbReference type="Proteomes" id="UP001205965"/>
    </source>
</evidence>
<proteinExistence type="predicted"/>
<comment type="caution">
    <text evidence="5">The sequence shown here is derived from an EMBL/GenBank/DDBJ whole genome shotgun (WGS) entry which is preliminary data.</text>
</comment>
<dbReference type="Pfam" id="PF01565">
    <property type="entry name" value="FAD_binding_4"/>
    <property type="match status" value="1"/>
</dbReference>
<protein>
    <submittedName>
        <fullName evidence="5">FAD-binding oxidoreductase</fullName>
    </submittedName>
</protein>
<dbReference type="PROSITE" id="PS51387">
    <property type="entry name" value="FAD_PCMH"/>
    <property type="match status" value="1"/>
</dbReference>
<name>A0ABT2FXV1_9CORY</name>
<evidence type="ECO:0000256" key="2">
    <source>
        <dbReference type="ARBA" id="ARBA00022827"/>
    </source>
</evidence>
<reference evidence="5 6" key="1">
    <citation type="submission" date="2022-08" db="EMBL/GenBank/DDBJ databases">
        <title>YIM 101645 draft genome.</title>
        <authorList>
            <person name="Chen X."/>
        </authorList>
    </citation>
    <scope>NUCLEOTIDE SEQUENCE [LARGE SCALE GENOMIC DNA]</scope>
    <source>
        <strain evidence="5 6">YIM 101645</strain>
    </source>
</reference>
<feature type="domain" description="FAD-binding PCMH-type" evidence="4">
    <location>
        <begin position="50"/>
        <end position="237"/>
    </location>
</feature>
<dbReference type="InterPro" id="IPR036318">
    <property type="entry name" value="FAD-bd_PCMH-like_sf"/>
</dbReference>
<evidence type="ECO:0000313" key="5">
    <source>
        <dbReference type="EMBL" id="MCS5480055.1"/>
    </source>
</evidence>
<dbReference type="InterPro" id="IPR016166">
    <property type="entry name" value="FAD-bd_PCMH"/>
</dbReference>
<organism evidence="5 6">
    <name type="scientific">Corynebacterium lemuris</name>
    <dbReference type="NCBI Taxonomy" id="1859292"/>
    <lineage>
        <taxon>Bacteria</taxon>
        <taxon>Bacillati</taxon>
        <taxon>Actinomycetota</taxon>
        <taxon>Actinomycetes</taxon>
        <taxon>Mycobacteriales</taxon>
        <taxon>Corynebacteriaceae</taxon>
        <taxon>Corynebacterium</taxon>
    </lineage>
</organism>
<dbReference type="RefSeq" id="WP_259428111.1">
    <property type="nucleotide sequence ID" value="NZ_JANWTC010000007.1"/>
</dbReference>
<dbReference type="PANTHER" id="PTHR11748:SF114">
    <property type="entry name" value="ARYL-ALCOHOL OXIDASE VANILLYL-ALCOHOL OXIDASE (AFU_ORTHOLOGUE AFUA_3G09500)-RELATED"/>
    <property type="match status" value="1"/>
</dbReference>
<evidence type="ECO:0000259" key="4">
    <source>
        <dbReference type="PROSITE" id="PS51387"/>
    </source>
</evidence>
<dbReference type="EMBL" id="JANWTC010000007">
    <property type="protein sequence ID" value="MCS5480055.1"/>
    <property type="molecule type" value="Genomic_DNA"/>
</dbReference>
<dbReference type="Gene3D" id="1.10.45.10">
    <property type="entry name" value="Vanillyl-alcohol Oxidase, Chain A, domain 4"/>
    <property type="match status" value="1"/>
</dbReference>
<dbReference type="InterPro" id="IPR016171">
    <property type="entry name" value="Vanillyl_alc_oxidase_C-sub2"/>
</dbReference>
<evidence type="ECO:0000256" key="1">
    <source>
        <dbReference type="ARBA" id="ARBA00022630"/>
    </source>
</evidence>
<dbReference type="InterPro" id="IPR016170">
    <property type="entry name" value="Cytok_DH_C_sf"/>
</dbReference>
<gene>
    <name evidence="5" type="ORF">NYP18_10355</name>
</gene>
<dbReference type="InterPro" id="IPR006094">
    <property type="entry name" value="Oxid_FAD_bind_N"/>
</dbReference>
<dbReference type="Gene3D" id="3.30.43.10">
    <property type="entry name" value="Uridine Diphospho-n-acetylenolpyruvylglucosamine Reductase, domain 2"/>
    <property type="match status" value="1"/>
</dbReference>
<dbReference type="InterPro" id="IPR016164">
    <property type="entry name" value="FAD-linked_Oxase-like_C"/>
</dbReference>
<dbReference type="InterPro" id="IPR016169">
    <property type="entry name" value="FAD-bd_PCMH_sub2"/>
</dbReference>
<dbReference type="InterPro" id="IPR016167">
    <property type="entry name" value="FAD-bd_PCMH_sub1"/>
</dbReference>
<dbReference type="Gene3D" id="3.30.465.10">
    <property type="match status" value="1"/>
</dbReference>
<keyword evidence="2" id="KW-0274">FAD</keyword>
<keyword evidence="1" id="KW-0285">Flavoprotein</keyword>
<sequence length="533" mass="59879">MTVTTQIIEDVRTRATQARAEFEAVVGAENIHDEKPALQEFTDPYDNRQRPRFTASYVIQPGSTEEIQQIVQIASRHRVPLWTGSQGRNNGYGGSAGRVDGSVVLNLRRMNRVLEVNEKFGYVVVEPDVSFAELNAYLVDNGYNLWTDVPDLSWGSVMGNTLEHGVGYTPYGEHADFVCGMEVVLADGDLVRTGMGAQSNSRISHNHQRGFGPRLDEMFMQSNFGIVTRMGLWAMPRPEAWRAVWIHCDTDDACYELIDALRPLLMDGTIRNRVTIMSLMAVVPTQTVKADWQPDHAPVTEEVRALMRERTGLGNWNARIGLYGAPALMEIQEQQIQDAITHIDGARLVSREYRGDVKAEEVLPQDQAMAGIPNMDLLNFLNWYGWEHTGHVSYGPIMPLTGEDGKQMHELLVRHCDRIGRDFGEAFALTPRSMQMFALVLYDAANQEDLERTYVMTADLIRESAAMGYGEYRGHLEFMDLIGDQFDFNDNASRRLNEKIKNALDPAGILSPGRQGIWGGEFSRPANNPAYFA</sequence>
<keyword evidence="3" id="KW-0560">Oxidoreductase</keyword>
<dbReference type="Proteomes" id="UP001205965">
    <property type="component" value="Unassembled WGS sequence"/>
</dbReference>
<dbReference type="SUPFAM" id="SSF56176">
    <property type="entry name" value="FAD-binding/transporter-associated domain-like"/>
    <property type="match status" value="1"/>
</dbReference>
<dbReference type="PANTHER" id="PTHR11748">
    <property type="entry name" value="D-LACTATE DEHYDROGENASE"/>
    <property type="match status" value="1"/>
</dbReference>
<accession>A0ABT2FXV1</accession>
<dbReference type="SUPFAM" id="SSF55103">
    <property type="entry name" value="FAD-linked oxidases, C-terminal domain"/>
    <property type="match status" value="1"/>
</dbReference>